<dbReference type="SMART" id="SM00112">
    <property type="entry name" value="CA"/>
    <property type="match status" value="1"/>
</dbReference>
<dbReference type="Pfam" id="PF14252">
    <property type="entry name" value="DUF4347"/>
    <property type="match status" value="1"/>
</dbReference>
<dbReference type="GO" id="GO:0090729">
    <property type="term" value="F:toxin activity"/>
    <property type="evidence" value="ECO:0007669"/>
    <property type="project" value="UniProtKB-KW"/>
</dbReference>
<dbReference type="EMBL" id="PXOH01000037">
    <property type="protein sequence ID" value="PSF32497.1"/>
    <property type="molecule type" value="Genomic_DNA"/>
</dbReference>
<dbReference type="OrthoDB" id="428641at2"/>
<feature type="domain" description="Cadherin" evidence="8">
    <location>
        <begin position="571"/>
        <end position="675"/>
    </location>
</feature>
<dbReference type="InterPro" id="IPR050557">
    <property type="entry name" value="RTX_toxin/Mannuronan_C5-epim"/>
</dbReference>
<dbReference type="InterPro" id="IPR001343">
    <property type="entry name" value="Hemolysn_Ca-bd"/>
</dbReference>
<accession>A0A2T1LSB5</accession>
<dbReference type="InterPro" id="IPR011049">
    <property type="entry name" value="Serralysin-like_metalloprot_C"/>
</dbReference>
<organism evidence="9 10">
    <name type="scientific">Aphanothece hegewaldii CCALA 016</name>
    <dbReference type="NCBI Taxonomy" id="2107694"/>
    <lineage>
        <taxon>Bacteria</taxon>
        <taxon>Bacillati</taxon>
        <taxon>Cyanobacteriota</taxon>
        <taxon>Cyanophyceae</taxon>
        <taxon>Oscillatoriophycideae</taxon>
        <taxon>Chroococcales</taxon>
        <taxon>Aphanothecaceae</taxon>
        <taxon>Aphanothece</taxon>
    </lineage>
</organism>
<evidence type="ECO:0000259" key="8">
    <source>
        <dbReference type="PROSITE" id="PS50268"/>
    </source>
</evidence>
<reference evidence="9 10" key="1">
    <citation type="submission" date="2018-03" db="EMBL/GenBank/DDBJ databases">
        <title>The ancient ancestry and fast evolution of plastids.</title>
        <authorList>
            <person name="Moore K.R."/>
            <person name="Magnabosco C."/>
            <person name="Momper L."/>
            <person name="Gold D.A."/>
            <person name="Bosak T."/>
            <person name="Fournier G.P."/>
        </authorList>
    </citation>
    <scope>NUCLEOTIDE SEQUENCE [LARGE SCALE GENOMIC DNA]</scope>
    <source>
        <strain evidence="9 10">CCALA 016</strain>
    </source>
</reference>
<dbReference type="InterPro" id="IPR002126">
    <property type="entry name" value="Cadherin-like_dom"/>
</dbReference>
<keyword evidence="7" id="KW-0472">Membrane</keyword>
<evidence type="ECO:0000313" key="10">
    <source>
        <dbReference type="Proteomes" id="UP000239001"/>
    </source>
</evidence>
<dbReference type="RefSeq" id="WP_106458994.1">
    <property type="nucleotide sequence ID" value="NZ_PXOH01000037.1"/>
</dbReference>
<dbReference type="PRINTS" id="PR00313">
    <property type="entry name" value="CABNDNGRPT"/>
</dbReference>
<evidence type="ECO:0000256" key="3">
    <source>
        <dbReference type="ARBA" id="ARBA00022525"/>
    </source>
</evidence>
<dbReference type="Pfam" id="PF00353">
    <property type="entry name" value="HemolysinCabind"/>
    <property type="match status" value="2"/>
</dbReference>
<dbReference type="InterPro" id="IPR018511">
    <property type="entry name" value="Hemolysin-typ_Ca-bd_CS"/>
</dbReference>
<dbReference type="InterPro" id="IPR025592">
    <property type="entry name" value="DUF4347"/>
</dbReference>
<evidence type="ECO:0000256" key="2">
    <source>
        <dbReference type="ARBA" id="ARBA00004613"/>
    </source>
</evidence>
<evidence type="ECO:0000256" key="6">
    <source>
        <dbReference type="ARBA" id="ARBA00023026"/>
    </source>
</evidence>
<reference evidence="9 10" key="2">
    <citation type="submission" date="2018-03" db="EMBL/GenBank/DDBJ databases">
        <authorList>
            <person name="Keele B.F."/>
        </authorList>
    </citation>
    <scope>NUCLEOTIDE SEQUENCE [LARGE SCALE GENOMIC DNA]</scope>
    <source>
        <strain evidence="9 10">CCALA 016</strain>
    </source>
</reference>
<protein>
    <recommendedName>
        <fullName evidence="8">Cadherin domain-containing protein</fullName>
    </recommendedName>
</protein>
<dbReference type="InterPro" id="IPR015919">
    <property type="entry name" value="Cadherin-like_sf"/>
</dbReference>
<dbReference type="SUPFAM" id="SSF51120">
    <property type="entry name" value="beta-Roll"/>
    <property type="match status" value="2"/>
</dbReference>
<dbReference type="GO" id="GO:0007156">
    <property type="term" value="P:homophilic cell adhesion via plasma membrane adhesion molecules"/>
    <property type="evidence" value="ECO:0007669"/>
    <property type="project" value="InterPro"/>
</dbReference>
<dbReference type="Gene3D" id="2.60.40.60">
    <property type="entry name" value="Cadherins"/>
    <property type="match status" value="1"/>
</dbReference>
<dbReference type="PANTHER" id="PTHR38340">
    <property type="entry name" value="S-LAYER PROTEIN"/>
    <property type="match status" value="1"/>
</dbReference>
<sequence length="1189" mass="124950">MTDSSAKKSQPNLTQTQEIAFIAPNITDYLQLAQGVRQDVEAIVLDSQSDAVEQITEILSQRQGIKVIHLISHGTSGKIALGNSILSKETISSYAPQLMQWAKTLTPDATLLIYGCEVAQGKEGRTLIHLLSELTGLHIAASTTKIGASVLGGNWQLDTTTSPLTVQLALLPVVMENYQGVFVSGDEFLVNTYTTSDQLYSSVTALNDGGFVVTWSSLGQDGGGYGVYGQRYNALGVAVGSEFRVNTFTNSDQKYSSVTTLSDGGFVVTWSSSLQEGRNYGIYGQRYNALGVAVGNEFRVNTYTMSEQLYSSVTTLSDGGFVVTWSSSGQDGSFYGIYGQRYNALGATVGNEFKVNTYTISDQQNSSVTALNDGGFVVTWSSSGQDGSGSGIYGQRYNALGYAVGDEFRVNTYTTSNQLYSSVTALGDGGFVVTWSSLDQDGNDFGIYGQRYDASGATVGSEFQINTYTTSSQIYSSVTALGDGGFVVTWSSLGQDGNSYGIYGQRFSADGALRGSEFRINQTTAGSQLSDTRNNGTYTIDTLANGQVIATWEGNGSGDTSGVYARILDFDYDPTNITLSNNNIAENQVNALIGSLSTSDLNQDDTHTYSIVSGFGNDTAFSISGDQLYTNGSFDYETQNTYTVRIRTTDPTGASYEKDLTINVTDVNENSAPVVTNPVTATATEDDAAFTVNLLTDASDPDAGTTLNVSNLTLTGGNAAGITISGNTLDVNPNAYNSLNVGQSSIITYSYDVTDGSFSVPQTATITINGVNDAATITGTLSTSVTEDDSDPNLTATGNLTISDPDTGEDQFSTNVTGSGNLGSLSITSDGAYTYTVVNSAVQYLGAGGTKTETFTVSSVDGTTQDITITINGLDDNLSPVALDNTATAVVNFPINISVSTLLSNDTDADGDVLSITSISNITGGTATLNDNGTLLDKTDDFITYTPSSVGNFSLDYTVDDGNGGNDIGTVQITVLRELLGTSSRDTLSGSNSDDIIKALAGRDLVYGNSGNDRIEGGLGNDTIYGGDGDDFIQAGDGDDLLYGNAGNDTIYGGNGQDTSYGGDGNDLLFGQLGNNILVGGGGSDTLYGGSQVNQIVYQQISDRGTAITGDQIKQFDTSQDKLILTELFDNIGYSGSNPVADGYLRLRLSGSSTLLEIDADGGANSFVRMATLYNVTASNLDIDTNVII</sequence>
<dbReference type="Gene3D" id="2.60.40.10">
    <property type="entry name" value="Immunoglobulins"/>
    <property type="match status" value="1"/>
</dbReference>
<dbReference type="SUPFAM" id="SSF49313">
    <property type="entry name" value="Cadherin-like"/>
    <property type="match status" value="1"/>
</dbReference>
<evidence type="ECO:0000256" key="4">
    <source>
        <dbReference type="ARBA" id="ARBA00022656"/>
    </source>
</evidence>
<keyword evidence="3" id="KW-0964">Secreted</keyword>
<dbReference type="InterPro" id="IPR013783">
    <property type="entry name" value="Ig-like_fold"/>
</dbReference>
<keyword evidence="10" id="KW-1185">Reference proteome</keyword>
<dbReference type="Pfam" id="PF17963">
    <property type="entry name" value="Big_9"/>
    <property type="match status" value="1"/>
</dbReference>
<dbReference type="AlphaFoldDB" id="A0A2T1LSB5"/>
<evidence type="ECO:0000256" key="5">
    <source>
        <dbReference type="ARBA" id="ARBA00022737"/>
    </source>
</evidence>
<proteinExistence type="predicted"/>
<name>A0A2T1LSB5_9CHRO</name>
<dbReference type="Proteomes" id="UP000239001">
    <property type="component" value="Unassembled WGS sequence"/>
</dbReference>
<evidence type="ECO:0000313" key="9">
    <source>
        <dbReference type="EMBL" id="PSF32497.1"/>
    </source>
</evidence>
<dbReference type="InterPro" id="IPR041690">
    <property type="entry name" value="Cadherin_5"/>
</dbReference>
<dbReference type="InterPro" id="IPR010221">
    <property type="entry name" value="VCBS_dom"/>
</dbReference>
<dbReference type="PRINTS" id="PR01488">
    <property type="entry name" value="RTXTOXINA"/>
</dbReference>
<gene>
    <name evidence="9" type="ORF">C7H19_21635</name>
</gene>
<comment type="subcellular location">
    <subcellularLocation>
        <location evidence="1">Membrane</location>
    </subcellularLocation>
    <subcellularLocation>
        <location evidence="2">Secreted</location>
    </subcellularLocation>
</comment>
<keyword evidence="5" id="KW-0677">Repeat</keyword>
<keyword evidence="4" id="KW-0800">Toxin</keyword>
<dbReference type="PANTHER" id="PTHR38340:SF1">
    <property type="entry name" value="S-LAYER PROTEIN"/>
    <property type="match status" value="1"/>
</dbReference>
<dbReference type="PROSITE" id="PS00330">
    <property type="entry name" value="HEMOLYSIN_CALCIUM"/>
    <property type="match status" value="2"/>
</dbReference>
<dbReference type="InterPro" id="IPR003995">
    <property type="entry name" value="RTX_toxin_determinant-A"/>
</dbReference>
<dbReference type="GO" id="GO:0016020">
    <property type="term" value="C:membrane"/>
    <property type="evidence" value="ECO:0007669"/>
    <property type="project" value="UniProtKB-SubCell"/>
</dbReference>
<dbReference type="NCBIfam" id="TIGR01965">
    <property type="entry name" value="VCBS_repeat"/>
    <property type="match status" value="2"/>
</dbReference>
<dbReference type="Gene3D" id="2.150.10.10">
    <property type="entry name" value="Serralysin-like metalloprotease, C-terminal"/>
    <property type="match status" value="2"/>
</dbReference>
<dbReference type="CDD" id="cd11304">
    <property type="entry name" value="Cadherin_repeat"/>
    <property type="match status" value="1"/>
</dbReference>
<dbReference type="PROSITE" id="PS50268">
    <property type="entry name" value="CADHERIN_2"/>
    <property type="match status" value="1"/>
</dbReference>
<keyword evidence="6" id="KW-0843">Virulence</keyword>
<dbReference type="GO" id="GO:0005576">
    <property type="term" value="C:extracellular region"/>
    <property type="evidence" value="ECO:0007669"/>
    <property type="project" value="UniProtKB-SubCell"/>
</dbReference>
<evidence type="ECO:0000256" key="7">
    <source>
        <dbReference type="ARBA" id="ARBA00023136"/>
    </source>
</evidence>
<dbReference type="GO" id="GO:0005509">
    <property type="term" value="F:calcium ion binding"/>
    <property type="evidence" value="ECO:0007669"/>
    <property type="project" value="InterPro"/>
</dbReference>
<dbReference type="Pfam" id="PF17892">
    <property type="entry name" value="Cadherin_5"/>
    <property type="match status" value="1"/>
</dbReference>
<evidence type="ECO:0000256" key="1">
    <source>
        <dbReference type="ARBA" id="ARBA00004370"/>
    </source>
</evidence>
<comment type="caution">
    <text evidence="9">The sequence shown here is derived from an EMBL/GenBank/DDBJ whole genome shotgun (WGS) entry which is preliminary data.</text>
</comment>